<reference evidence="2" key="1">
    <citation type="journal article" date="2023" name="Nat. Plants">
        <title>Single-cell RNA sequencing provides a high-resolution roadmap for understanding the multicellular compartmentation of specialized metabolism.</title>
        <authorList>
            <person name="Sun S."/>
            <person name="Shen X."/>
            <person name="Li Y."/>
            <person name="Li Y."/>
            <person name="Wang S."/>
            <person name="Li R."/>
            <person name="Zhang H."/>
            <person name="Shen G."/>
            <person name="Guo B."/>
            <person name="Wei J."/>
            <person name="Xu J."/>
            <person name="St-Pierre B."/>
            <person name="Chen S."/>
            <person name="Sun C."/>
        </authorList>
    </citation>
    <scope>NUCLEOTIDE SEQUENCE [LARGE SCALE GENOMIC DNA]</scope>
</reference>
<accession>A0ACC0BTF6</accession>
<name>A0ACC0BTF6_CATRO</name>
<protein>
    <submittedName>
        <fullName evidence="1">Uncharacterized protein</fullName>
    </submittedName>
</protein>
<dbReference type="Proteomes" id="UP001060085">
    <property type="component" value="Linkage Group LG02"/>
</dbReference>
<proteinExistence type="predicted"/>
<sequence>MLLNQEINLKLTKKNNNGIKYFECRGCWHIQSEGANVVKKNKLYNTAFGDDTYYDTQPKSDEEDSQVNNVLFRLQYESGNKTPTCVNIDALINNYIVIKAENVKLLEENAQINALCQKLKQDLQQKTTQHEKTVGKLEEVEKYMEELNKGKIKLDEIMESGKSFRDLTGLGYVNSVIKKCQSFAHLSLKTSSPSYESNKGVLIEHQSCNGGTITFDHDVRKSTFAISDVNKEEGSLPLHSVK</sequence>
<gene>
    <name evidence="1" type="ORF">M9H77_06831</name>
</gene>
<evidence type="ECO:0000313" key="2">
    <source>
        <dbReference type="Proteomes" id="UP001060085"/>
    </source>
</evidence>
<evidence type="ECO:0000313" key="1">
    <source>
        <dbReference type="EMBL" id="KAI5675881.1"/>
    </source>
</evidence>
<organism evidence="1 2">
    <name type="scientific">Catharanthus roseus</name>
    <name type="common">Madagascar periwinkle</name>
    <name type="synonym">Vinca rosea</name>
    <dbReference type="NCBI Taxonomy" id="4058"/>
    <lineage>
        <taxon>Eukaryota</taxon>
        <taxon>Viridiplantae</taxon>
        <taxon>Streptophyta</taxon>
        <taxon>Embryophyta</taxon>
        <taxon>Tracheophyta</taxon>
        <taxon>Spermatophyta</taxon>
        <taxon>Magnoliopsida</taxon>
        <taxon>eudicotyledons</taxon>
        <taxon>Gunneridae</taxon>
        <taxon>Pentapetalae</taxon>
        <taxon>asterids</taxon>
        <taxon>lamiids</taxon>
        <taxon>Gentianales</taxon>
        <taxon>Apocynaceae</taxon>
        <taxon>Rauvolfioideae</taxon>
        <taxon>Vinceae</taxon>
        <taxon>Catharanthinae</taxon>
        <taxon>Catharanthus</taxon>
    </lineage>
</organism>
<comment type="caution">
    <text evidence="1">The sequence shown here is derived from an EMBL/GenBank/DDBJ whole genome shotgun (WGS) entry which is preliminary data.</text>
</comment>
<keyword evidence="2" id="KW-1185">Reference proteome</keyword>
<dbReference type="EMBL" id="CM044702">
    <property type="protein sequence ID" value="KAI5675881.1"/>
    <property type="molecule type" value="Genomic_DNA"/>
</dbReference>